<dbReference type="Proteomes" id="UP000887458">
    <property type="component" value="Unassembled WGS sequence"/>
</dbReference>
<evidence type="ECO:0000256" key="2">
    <source>
        <dbReference type="SAM" id="Phobius"/>
    </source>
</evidence>
<feature type="transmembrane region" description="Helical" evidence="2">
    <location>
        <begin position="448"/>
        <end position="470"/>
    </location>
</feature>
<dbReference type="EMBL" id="NJHN03000104">
    <property type="protein sequence ID" value="KAH9414936.1"/>
    <property type="molecule type" value="Genomic_DNA"/>
</dbReference>
<reference evidence="3 4" key="2">
    <citation type="journal article" date="2022" name="Mol. Biol. Evol.">
        <title>Comparative Genomics Reveals Insights into the Divergent Evolution of Astigmatic Mites and Household Pest Adaptations.</title>
        <authorList>
            <person name="Xiong Q."/>
            <person name="Wan A.T."/>
            <person name="Liu X."/>
            <person name="Fung C.S."/>
            <person name="Xiao X."/>
            <person name="Malainual N."/>
            <person name="Hou J."/>
            <person name="Wang L."/>
            <person name="Wang M."/>
            <person name="Yang K.Y."/>
            <person name="Cui Y."/>
            <person name="Leung E.L."/>
            <person name="Nong W."/>
            <person name="Shin S.K."/>
            <person name="Au S.W."/>
            <person name="Jeong K.Y."/>
            <person name="Chew F.T."/>
            <person name="Hui J.H."/>
            <person name="Leung T.F."/>
            <person name="Tungtrongchitr A."/>
            <person name="Zhong N."/>
            <person name="Liu Z."/>
            <person name="Tsui S.K."/>
        </authorList>
    </citation>
    <scope>NUCLEOTIDE SEQUENCE [LARGE SCALE GENOMIC DNA]</scope>
    <source>
        <strain evidence="3">Derp</strain>
    </source>
</reference>
<feature type="region of interest" description="Disordered" evidence="1">
    <location>
        <begin position="509"/>
        <end position="585"/>
    </location>
</feature>
<feature type="compositionally biased region" description="Polar residues" evidence="1">
    <location>
        <begin position="509"/>
        <end position="538"/>
    </location>
</feature>
<feature type="transmembrane region" description="Helical" evidence="2">
    <location>
        <begin position="38"/>
        <end position="60"/>
    </location>
</feature>
<keyword evidence="2" id="KW-0812">Transmembrane</keyword>
<feature type="compositionally biased region" description="Polar residues" evidence="1">
    <location>
        <begin position="549"/>
        <end position="566"/>
    </location>
</feature>
<evidence type="ECO:0000313" key="4">
    <source>
        <dbReference type="Proteomes" id="UP000887458"/>
    </source>
</evidence>
<comment type="caution">
    <text evidence="3">The sequence shown here is derived from an EMBL/GenBank/DDBJ whole genome shotgun (WGS) entry which is preliminary data.</text>
</comment>
<keyword evidence="2" id="KW-0472">Membrane</keyword>
<proteinExistence type="predicted"/>
<keyword evidence="2" id="KW-1133">Transmembrane helix</keyword>
<evidence type="ECO:0000313" key="3">
    <source>
        <dbReference type="EMBL" id="KAH9414936.1"/>
    </source>
</evidence>
<organism evidence="3 4">
    <name type="scientific">Dermatophagoides pteronyssinus</name>
    <name type="common">European house dust mite</name>
    <dbReference type="NCBI Taxonomy" id="6956"/>
    <lineage>
        <taxon>Eukaryota</taxon>
        <taxon>Metazoa</taxon>
        <taxon>Ecdysozoa</taxon>
        <taxon>Arthropoda</taxon>
        <taxon>Chelicerata</taxon>
        <taxon>Arachnida</taxon>
        <taxon>Acari</taxon>
        <taxon>Acariformes</taxon>
        <taxon>Sarcoptiformes</taxon>
        <taxon>Astigmata</taxon>
        <taxon>Psoroptidia</taxon>
        <taxon>Analgoidea</taxon>
        <taxon>Pyroglyphidae</taxon>
        <taxon>Dermatophagoidinae</taxon>
        <taxon>Dermatophagoides</taxon>
    </lineage>
</organism>
<evidence type="ECO:0000256" key="1">
    <source>
        <dbReference type="SAM" id="MobiDB-lite"/>
    </source>
</evidence>
<protein>
    <submittedName>
        <fullName evidence="3">Uncharacterized protein</fullName>
    </submittedName>
</protein>
<gene>
    <name evidence="3" type="ORF">DERP_012527</name>
</gene>
<name>A0ABQ8IX94_DERPT</name>
<sequence>MFTSNKDSHIQWRNGVMIPSSIVRALLHRVMFSNHVNFNWIIGAIIVLLAILSILIWCILSIRRRRRTRTSLKRKIGTFKSNEQTEFIEIVLNLLSAKSVASRMKSRFVRKVGSRSALSQGSGNVTVRSGVGSKAVSNMNRKTTVSRLKRSSTRIQSNIGNLIILAIATVMATNSTKKDEICERLRQNDSAHLNILAVGKTDKRLLLITKDFYVYDTPLKSLDSDIDKLYLKTQPIPLQEKYPQLYYNVYFDTIKDVISLAWIMNDPDSDWICLVPLRETGLIGVNYDIDNSEPRPGFQNRDRDDNPLVLLSTNRPCQYYSLRFNHGLLMNRWHCVGGDSLRTTRGIGPIYTTDSILCSDSRDSGNITAQRLVKDEQGNVIIECHRGNPLNWPIVKGFVTDDKFYLFGRTNIYIFSEQVYHNHGAEYPVQKRSYDSFFNCAGFIPPNFYWIMGAIILLLLILMIILWCILVSRRRHRRPATVSLIHGKTTRSGLNSELNVAKMSTNMATTRSKSMTQQTIQSISMASSRPNRPSTLSGGSAHVTARTGLDQNASTEMLGTSASKPNQLKRLTIIPSSRHGGSTTA</sequence>
<accession>A0ABQ8IX94</accession>
<keyword evidence="4" id="KW-1185">Reference proteome</keyword>
<feature type="transmembrane region" description="Helical" evidence="2">
    <location>
        <begin position="159"/>
        <end position="176"/>
    </location>
</feature>
<reference evidence="3 4" key="1">
    <citation type="journal article" date="2018" name="J. Allergy Clin. Immunol.">
        <title>High-quality assembly of Dermatophagoides pteronyssinus genome and transcriptome reveals a wide range of novel allergens.</title>
        <authorList>
            <person name="Liu X.Y."/>
            <person name="Yang K.Y."/>
            <person name="Wang M.Q."/>
            <person name="Kwok J.S."/>
            <person name="Zeng X."/>
            <person name="Yang Z."/>
            <person name="Xiao X.J."/>
            <person name="Lau C.P."/>
            <person name="Li Y."/>
            <person name="Huang Z.M."/>
            <person name="Ba J.G."/>
            <person name="Yim A.K."/>
            <person name="Ouyang C.Y."/>
            <person name="Ngai S.M."/>
            <person name="Chan T.F."/>
            <person name="Leung E.L."/>
            <person name="Liu L."/>
            <person name="Liu Z.G."/>
            <person name="Tsui S.K."/>
        </authorList>
    </citation>
    <scope>NUCLEOTIDE SEQUENCE [LARGE SCALE GENOMIC DNA]</scope>
    <source>
        <strain evidence="3">Derp</strain>
    </source>
</reference>